<feature type="compositionally biased region" description="Basic and acidic residues" evidence="1">
    <location>
        <begin position="118"/>
        <end position="129"/>
    </location>
</feature>
<evidence type="ECO:0000313" key="2">
    <source>
        <dbReference type="EMBL" id="SUS05383.1"/>
    </source>
</evidence>
<accession>A0A380TCW7</accession>
<organism evidence="2">
    <name type="scientific">metagenome</name>
    <dbReference type="NCBI Taxonomy" id="256318"/>
    <lineage>
        <taxon>unclassified sequences</taxon>
        <taxon>metagenomes</taxon>
    </lineage>
</organism>
<feature type="region of interest" description="Disordered" evidence="1">
    <location>
        <begin position="81"/>
        <end position="129"/>
    </location>
</feature>
<feature type="compositionally biased region" description="Polar residues" evidence="1">
    <location>
        <begin position="81"/>
        <end position="91"/>
    </location>
</feature>
<dbReference type="EMBL" id="UIDG01000103">
    <property type="protein sequence ID" value="SUS05383.1"/>
    <property type="molecule type" value="Genomic_DNA"/>
</dbReference>
<gene>
    <name evidence="2" type="ORF">DF3PB_1910009</name>
</gene>
<evidence type="ECO:0000256" key="1">
    <source>
        <dbReference type="SAM" id="MobiDB-lite"/>
    </source>
</evidence>
<protein>
    <submittedName>
        <fullName evidence="2">Uncharacterized protein</fullName>
    </submittedName>
</protein>
<proteinExistence type="predicted"/>
<sequence length="156" mass="16866">MIEASVHSWTSRGSLLARCTWAARNTRSRSGCSYSSATASSDQVWVVCMAVIGFVPSFGAPDPCGEGRTLRLPLEHSNMLSGEQPRSQHAGSGTVPVRIVPSCPTPEGNTSPRPIDNAARRPTNEPRCGGERCGVNWSGRRESNPRLKLGKLSFYH</sequence>
<reference evidence="2" key="1">
    <citation type="submission" date="2018-07" db="EMBL/GenBank/DDBJ databases">
        <authorList>
            <person name="Quirk P.G."/>
            <person name="Krulwich T.A."/>
        </authorList>
    </citation>
    <scope>NUCLEOTIDE SEQUENCE</scope>
</reference>
<name>A0A380TCW7_9ZZZZ</name>
<dbReference type="AlphaFoldDB" id="A0A380TCW7"/>